<organism evidence="2 3">
    <name type="scientific">Rheinheimera tangshanensis</name>
    <dbReference type="NCBI Taxonomy" id="400153"/>
    <lineage>
        <taxon>Bacteria</taxon>
        <taxon>Pseudomonadati</taxon>
        <taxon>Pseudomonadota</taxon>
        <taxon>Gammaproteobacteria</taxon>
        <taxon>Chromatiales</taxon>
        <taxon>Chromatiaceae</taxon>
        <taxon>Rheinheimera</taxon>
    </lineage>
</organism>
<keyword evidence="1" id="KW-0812">Transmembrane</keyword>
<gene>
    <name evidence="2" type="ORF">FU839_02695</name>
</gene>
<comment type="caution">
    <text evidence="2">The sequence shown here is derived from an EMBL/GenBank/DDBJ whole genome shotgun (WGS) entry which is preliminary data.</text>
</comment>
<feature type="transmembrane region" description="Helical" evidence="1">
    <location>
        <begin position="7"/>
        <end position="26"/>
    </location>
</feature>
<dbReference type="Proteomes" id="UP000321814">
    <property type="component" value="Unassembled WGS sequence"/>
</dbReference>
<proteinExistence type="predicted"/>
<dbReference type="EMBL" id="VRLR01000001">
    <property type="protein sequence ID" value="TXK83197.1"/>
    <property type="molecule type" value="Genomic_DNA"/>
</dbReference>
<evidence type="ECO:0000256" key="1">
    <source>
        <dbReference type="SAM" id="Phobius"/>
    </source>
</evidence>
<keyword evidence="3" id="KW-1185">Reference proteome</keyword>
<dbReference type="AlphaFoldDB" id="A0A5C8M275"/>
<accession>A0A5C8M275</accession>
<keyword evidence="1" id="KW-1133">Transmembrane helix</keyword>
<evidence type="ECO:0000313" key="2">
    <source>
        <dbReference type="EMBL" id="TXK83197.1"/>
    </source>
</evidence>
<name>A0A5C8M275_9GAMM</name>
<reference evidence="2 3" key="1">
    <citation type="submission" date="2019-08" db="EMBL/GenBank/DDBJ databases">
        <title>Draft genome analysis of Rheinheimera tangshanensis isolated from the roots of fresh rice plants (Oryza sativa).</title>
        <authorList>
            <person name="Yu Q."/>
            <person name="Qi Y."/>
            <person name="Zhang H."/>
            <person name="Pu J."/>
        </authorList>
    </citation>
    <scope>NUCLEOTIDE SEQUENCE [LARGE SCALE GENOMIC DNA]</scope>
    <source>
        <strain evidence="2 3">JA3-B52</strain>
    </source>
</reference>
<feature type="transmembrane region" description="Helical" evidence="1">
    <location>
        <begin position="53"/>
        <end position="71"/>
    </location>
</feature>
<evidence type="ECO:0000313" key="3">
    <source>
        <dbReference type="Proteomes" id="UP000321814"/>
    </source>
</evidence>
<keyword evidence="1" id="KW-0472">Membrane</keyword>
<sequence length="72" mass="7902">MKRDSKVFLALAVILSFINVVNFIFYGQKFGDLALAVGFSCLAVGTYKDNNQASFIGAIIVVCGFISKWFLT</sequence>
<dbReference type="OrthoDB" id="7069302at2"/>
<protein>
    <submittedName>
        <fullName evidence="2">Uncharacterized protein</fullName>
    </submittedName>
</protein>